<accession>A0A0D0D6F1</accession>
<keyword evidence="2" id="KW-1185">Reference proteome</keyword>
<dbReference type="AlphaFoldDB" id="A0A0D0D6F1"/>
<protein>
    <submittedName>
        <fullName evidence="1">Uncharacterized protein</fullName>
    </submittedName>
</protein>
<reference evidence="1 2" key="1">
    <citation type="submission" date="2014-04" db="EMBL/GenBank/DDBJ databases">
        <authorList>
            <consortium name="DOE Joint Genome Institute"/>
            <person name="Kuo A."/>
            <person name="Kohler A."/>
            <person name="Jargeat P."/>
            <person name="Nagy L.G."/>
            <person name="Floudas D."/>
            <person name="Copeland A."/>
            <person name="Barry K.W."/>
            <person name="Cichocki N."/>
            <person name="Veneault-Fourrey C."/>
            <person name="LaButti K."/>
            <person name="Lindquist E.A."/>
            <person name="Lipzen A."/>
            <person name="Lundell T."/>
            <person name="Morin E."/>
            <person name="Murat C."/>
            <person name="Sun H."/>
            <person name="Tunlid A."/>
            <person name="Henrissat B."/>
            <person name="Grigoriev I.V."/>
            <person name="Hibbett D.S."/>
            <person name="Martin F."/>
            <person name="Nordberg H.P."/>
            <person name="Cantor M.N."/>
            <person name="Hua S.X."/>
        </authorList>
    </citation>
    <scope>NUCLEOTIDE SEQUENCE [LARGE SCALE GENOMIC DNA]</scope>
    <source>
        <strain evidence="1 2">Ve08.2h10</strain>
    </source>
</reference>
<organism evidence="1 2">
    <name type="scientific">Paxillus rubicundulus Ve08.2h10</name>
    <dbReference type="NCBI Taxonomy" id="930991"/>
    <lineage>
        <taxon>Eukaryota</taxon>
        <taxon>Fungi</taxon>
        <taxon>Dikarya</taxon>
        <taxon>Basidiomycota</taxon>
        <taxon>Agaricomycotina</taxon>
        <taxon>Agaricomycetes</taxon>
        <taxon>Agaricomycetidae</taxon>
        <taxon>Boletales</taxon>
        <taxon>Paxilineae</taxon>
        <taxon>Paxillaceae</taxon>
        <taxon>Paxillus</taxon>
    </lineage>
</organism>
<gene>
    <name evidence="1" type="ORF">PAXRUDRAFT_835575</name>
</gene>
<evidence type="ECO:0000313" key="2">
    <source>
        <dbReference type="Proteomes" id="UP000054538"/>
    </source>
</evidence>
<dbReference type="EMBL" id="KN827912">
    <property type="protein sequence ID" value="KIK75719.1"/>
    <property type="molecule type" value="Genomic_DNA"/>
</dbReference>
<evidence type="ECO:0000313" key="1">
    <source>
        <dbReference type="EMBL" id="KIK75719.1"/>
    </source>
</evidence>
<proteinExistence type="predicted"/>
<reference evidence="2" key="2">
    <citation type="submission" date="2015-01" db="EMBL/GenBank/DDBJ databases">
        <title>Evolutionary Origins and Diversification of the Mycorrhizal Mutualists.</title>
        <authorList>
            <consortium name="DOE Joint Genome Institute"/>
            <consortium name="Mycorrhizal Genomics Consortium"/>
            <person name="Kohler A."/>
            <person name="Kuo A."/>
            <person name="Nagy L.G."/>
            <person name="Floudas D."/>
            <person name="Copeland A."/>
            <person name="Barry K.W."/>
            <person name="Cichocki N."/>
            <person name="Veneault-Fourrey C."/>
            <person name="LaButti K."/>
            <person name="Lindquist E.A."/>
            <person name="Lipzen A."/>
            <person name="Lundell T."/>
            <person name="Morin E."/>
            <person name="Murat C."/>
            <person name="Riley R."/>
            <person name="Ohm R."/>
            <person name="Sun H."/>
            <person name="Tunlid A."/>
            <person name="Henrissat B."/>
            <person name="Grigoriev I.V."/>
            <person name="Hibbett D.S."/>
            <person name="Martin F."/>
        </authorList>
    </citation>
    <scope>NUCLEOTIDE SEQUENCE [LARGE SCALE GENOMIC DNA]</scope>
    <source>
        <strain evidence="2">Ve08.2h10</strain>
    </source>
</reference>
<sequence length="50" mass="5848">MVPSLLFIHLFECELPVVKFWAVVTGNPTTPYYHTGLLKYIFVSDYRLDL</sequence>
<feature type="non-terminal residue" evidence="1">
    <location>
        <position position="1"/>
    </location>
</feature>
<dbReference type="InParanoid" id="A0A0D0D6F1"/>
<dbReference type="Proteomes" id="UP000054538">
    <property type="component" value="Unassembled WGS sequence"/>
</dbReference>
<name>A0A0D0D6F1_9AGAM</name>
<dbReference type="HOGENOM" id="CLU_3125529_0_0_1"/>